<sequence>MLEAIKQPWPWYVAGPVIAFVMFALIYFGNSFGLSANFRNICSVFGAGKSCDFFAFDWRKQLWNLVFLAGTVLGGFVASQFLMSDTSVAISEATVADLKALGINNPGNGFVPADLFSFESLLSLKGVVFFVVGGFLVGFGTRYAGGCTSGHAISGLSDLQPASLVAVIGFFIGGLLMTHLLLPHLLTL</sequence>
<keyword evidence="7 9" id="KW-0472">Membrane</keyword>
<evidence type="ECO:0000256" key="7">
    <source>
        <dbReference type="ARBA" id="ARBA00023136"/>
    </source>
</evidence>
<organism evidence="10 11">
    <name type="scientific">Roseivirga thermotolerans</name>
    <dbReference type="NCBI Taxonomy" id="1758176"/>
    <lineage>
        <taxon>Bacteria</taxon>
        <taxon>Pseudomonadati</taxon>
        <taxon>Bacteroidota</taxon>
        <taxon>Cytophagia</taxon>
        <taxon>Cytophagales</taxon>
        <taxon>Roseivirgaceae</taxon>
        <taxon>Roseivirga</taxon>
    </lineage>
</organism>
<proteinExistence type="inferred from homology"/>
<keyword evidence="2" id="KW-0813">Transport</keyword>
<accession>A0ABQ3I782</accession>
<keyword evidence="5 9" id="KW-0812">Transmembrane</keyword>
<evidence type="ECO:0000256" key="1">
    <source>
        <dbReference type="ARBA" id="ARBA00004429"/>
    </source>
</evidence>
<keyword evidence="4" id="KW-0997">Cell inner membrane</keyword>
<name>A0ABQ3I782_9BACT</name>
<evidence type="ECO:0000256" key="9">
    <source>
        <dbReference type="SAM" id="Phobius"/>
    </source>
</evidence>
<evidence type="ECO:0000256" key="2">
    <source>
        <dbReference type="ARBA" id="ARBA00022448"/>
    </source>
</evidence>
<evidence type="ECO:0000313" key="10">
    <source>
        <dbReference type="EMBL" id="GHE61108.1"/>
    </source>
</evidence>
<dbReference type="PANTHER" id="PTHR30574">
    <property type="entry name" value="INNER MEMBRANE PROTEIN YEDE"/>
    <property type="match status" value="1"/>
</dbReference>
<evidence type="ECO:0000256" key="3">
    <source>
        <dbReference type="ARBA" id="ARBA00022475"/>
    </source>
</evidence>
<evidence type="ECO:0000256" key="6">
    <source>
        <dbReference type="ARBA" id="ARBA00022989"/>
    </source>
</evidence>
<feature type="transmembrane region" description="Helical" evidence="9">
    <location>
        <begin position="12"/>
        <end position="29"/>
    </location>
</feature>
<keyword evidence="11" id="KW-1185">Reference proteome</keyword>
<dbReference type="RefSeq" id="WP_189629620.1">
    <property type="nucleotide sequence ID" value="NZ_BNAG01000002.1"/>
</dbReference>
<comment type="similarity">
    <text evidence="8">Belongs to the TsuA/YedE (TC 9.B.102) family.</text>
</comment>
<evidence type="ECO:0000313" key="11">
    <source>
        <dbReference type="Proteomes" id="UP000658258"/>
    </source>
</evidence>
<dbReference type="Pfam" id="PF04143">
    <property type="entry name" value="Sulf_transp"/>
    <property type="match status" value="1"/>
</dbReference>
<comment type="subcellular location">
    <subcellularLocation>
        <location evidence="1">Cell inner membrane</location>
        <topology evidence="1">Multi-pass membrane protein</topology>
    </subcellularLocation>
</comment>
<protein>
    <recommendedName>
        <fullName evidence="12">YeeE/YedE family protein</fullName>
    </recommendedName>
</protein>
<keyword evidence="3" id="KW-1003">Cell membrane</keyword>
<feature type="transmembrane region" description="Helical" evidence="9">
    <location>
        <begin position="162"/>
        <end position="182"/>
    </location>
</feature>
<dbReference type="EMBL" id="BNAG01000002">
    <property type="protein sequence ID" value="GHE61108.1"/>
    <property type="molecule type" value="Genomic_DNA"/>
</dbReference>
<reference evidence="11" key="1">
    <citation type="journal article" date="2019" name="Int. J. Syst. Evol. Microbiol.">
        <title>The Global Catalogue of Microorganisms (GCM) 10K type strain sequencing project: providing services to taxonomists for standard genome sequencing and annotation.</title>
        <authorList>
            <consortium name="The Broad Institute Genomics Platform"/>
            <consortium name="The Broad Institute Genome Sequencing Center for Infectious Disease"/>
            <person name="Wu L."/>
            <person name="Ma J."/>
        </authorList>
    </citation>
    <scope>NUCLEOTIDE SEQUENCE [LARGE SCALE GENOMIC DNA]</scope>
    <source>
        <strain evidence="11">CGMCC 1.15111</strain>
    </source>
</reference>
<evidence type="ECO:0000256" key="8">
    <source>
        <dbReference type="ARBA" id="ARBA00035655"/>
    </source>
</evidence>
<feature type="transmembrane region" description="Helical" evidence="9">
    <location>
        <begin position="62"/>
        <end position="83"/>
    </location>
</feature>
<gene>
    <name evidence="10" type="ORF">GCM10011340_15060</name>
</gene>
<evidence type="ECO:0000256" key="5">
    <source>
        <dbReference type="ARBA" id="ARBA00022692"/>
    </source>
</evidence>
<evidence type="ECO:0000256" key="4">
    <source>
        <dbReference type="ARBA" id="ARBA00022519"/>
    </source>
</evidence>
<feature type="transmembrane region" description="Helical" evidence="9">
    <location>
        <begin position="122"/>
        <end position="141"/>
    </location>
</feature>
<dbReference type="InterPro" id="IPR007272">
    <property type="entry name" value="Sulf_transp_TsuA/YedE"/>
</dbReference>
<dbReference type="Proteomes" id="UP000658258">
    <property type="component" value="Unassembled WGS sequence"/>
</dbReference>
<evidence type="ECO:0008006" key="12">
    <source>
        <dbReference type="Google" id="ProtNLM"/>
    </source>
</evidence>
<dbReference type="PANTHER" id="PTHR30574:SF1">
    <property type="entry name" value="SULPHUR TRANSPORT DOMAIN-CONTAINING PROTEIN"/>
    <property type="match status" value="1"/>
</dbReference>
<keyword evidence="6 9" id="KW-1133">Transmembrane helix</keyword>
<comment type="caution">
    <text evidence="10">The sequence shown here is derived from an EMBL/GenBank/DDBJ whole genome shotgun (WGS) entry which is preliminary data.</text>
</comment>